<feature type="compositionally biased region" description="Polar residues" evidence="1">
    <location>
        <begin position="35"/>
        <end position="54"/>
    </location>
</feature>
<dbReference type="AlphaFoldDB" id="A0AA38LC00"/>
<feature type="compositionally biased region" description="Polar residues" evidence="1">
    <location>
        <begin position="15"/>
        <end position="25"/>
    </location>
</feature>
<feature type="non-terminal residue" evidence="2">
    <location>
        <position position="77"/>
    </location>
</feature>
<sequence length="77" mass="8522">LGHLGQKYAKDTNQADRPSLAQVSISGRFGERDLSQASRGQMGQKYTSGGTNRNHSAETEKFPRQVWDIRAKSTRGT</sequence>
<protein>
    <submittedName>
        <fullName evidence="2">Uncharacterized protein</fullName>
    </submittedName>
</protein>
<evidence type="ECO:0000313" key="3">
    <source>
        <dbReference type="Proteomes" id="UP000824469"/>
    </source>
</evidence>
<keyword evidence="3" id="KW-1185">Reference proteome</keyword>
<feature type="non-terminal residue" evidence="2">
    <location>
        <position position="1"/>
    </location>
</feature>
<reference evidence="2 3" key="1">
    <citation type="journal article" date="2021" name="Nat. Plants">
        <title>The Taxus genome provides insights into paclitaxel biosynthesis.</title>
        <authorList>
            <person name="Xiong X."/>
            <person name="Gou J."/>
            <person name="Liao Q."/>
            <person name="Li Y."/>
            <person name="Zhou Q."/>
            <person name="Bi G."/>
            <person name="Li C."/>
            <person name="Du R."/>
            <person name="Wang X."/>
            <person name="Sun T."/>
            <person name="Guo L."/>
            <person name="Liang H."/>
            <person name="Lu P."/>
            <person name="Wu Y."/>
            <person name="Zhang Z."/>
            <person name="Ro D.K."/>
            <person name="Shang Y."/>
            <person name="Huang S."/>
            <person name="Yan J."/>
        </authorList>
    </citation>
    <scope>NUCLEOTIDE SEQUENCE [LARGE SCALE GENOMIC DNA]</scope>
    <source>
        <strain evidence="2">Ta-2019</strain>
    </source>
</reference>
<name>A0AA38LC00_TAXCH</name>
<feature type="compositionally biased region" description="Basic and acidic residues" evidence="1">
    <location>
        <begin position="55"/>
        <end position="71"/>
    </location>
</feature>
<accession>A0AA38LC00</accession>
<dbReference type="Proteomes" id="UP000824469">
    <property type="component" value="Unassembled WGS sequence"/>
</dbReference>
<organism evidence="2 3">
    <name type="scientific">Taxus chinensis</name>
    <name type="common">Chinese yew</name>
    <name type="synonym">Taxus wallichiana var. chinensis</name>
    <dbReference type="NCBI Taxonomy" id="29808"/>
    <lineage>
        <taxon>Eukaryota</taxon>
        <taxon>Viridiplantae</taxon>
        <taxon>Streptophyta</taxon>
        <taxon>Embryophyta</taxon>
        <taxon>Tracheophyta</taxon>
        <taxon>Spermatophyta</taxon>
        <taxon>Pinopsida</taxon>
        <taxon>Pinidae</taxon>
        <taxon>Conifers II</taxon>
        <taxon>Cupressales</taxon>
        <taxon>Taxaceae</taxon>
        <taxon>Taxus</taxon>
    </lineage>
</organism>
<proteinExistence type="predicted"/>
<dbReference type="EMBL" id="JAHRHJ020000005">
    <property type="protein sequence ID" value="KAH9315142.1"/>
    <property type="molecule type" value="Genomic_DNA"/>
</dbReference>
<evidence type="ECO:0000256" key="1">
    <source>
        <dbReference type="SAM" id="MobiDB-lite"/>
    </source>
</evidence>
<evidence type="ECO:0000313" key="2">
    <source>
        <dbReference type="EMBL" id="KAH9315142.1"/>
    </source>
</evidence>
<gene>
    <name evidence="2" type="ORF">KI387_023769</name>
</gene>
<comment type="caution">
    <text evidence="2">The sequence shown here is derived from an EMBL/GenBank/DDBJ whole genome shotgun (WGS) entry which is preliminary data.</text>
</comment>
<feature type="region of interest" description="Disordered" evidence="1">
    <location>
        <begin position="1"/>
        <end position="77"/>
    </location>
</feature>